<evidence type="ECO:0000256" key="2">
    <source>
        <dbReference type="SAM" id="MobiDB-lite"/>
    </source>
</evidence>
<dbReference type="PROSITE" id="PS00086">
    <property type="entry name" value="CYTOCHROME_P450"/>
    <property type="match status" value="1"/>
</dbReference>
<comment type="caution">
    <text evidence="3">The sequence shown here is derived from an EMBL/GenBank/DDBJ whole genome shotgun (WGS) entry which is preliminary data.</text>
</comment>
<name>A0ABS6CFK6_9ACTN</name>
<sequence length="475" mass="51035">MTAPAPTRVPLYGTALDGPLTDLYERMRRDHGPVVPVEIAPRVEAWLVIGHRELLHLTRDEQYFSHDPRRWSPLREGRVAADSPLMPLVGWRPALLFADGAAHRRMRSAVADALGRVNGHELIRTVRATAERLVAGFADRHAADLVESYARLLPLQVVTELLGLDEENGARLVETLTTIVAPTVAATGANKRMGQILLELIAGKKRRPGADLTSWLLEHPVGLSDEEVLHNLVVIIVAGNNTTVNWIASTIQILLTDPAFRSSLTHGHLTVDDALDLVLWRQPPTQNFPGRYATRDLRFGGQDIRAGDMLILGLAGANADPEVLPEDGRPVVGNRSYLAFGAGPHTCPARDPARLITRTAVDTLRHRLPDMEIAVPEEQLPWITSPWSKGLAKLPVRFSAPQLAADSASGASGCPGRASGSPGRTSGSPARAADSPAWNPGSPARNSGSPTPPTSHSPATTPASPAPDSPSGERR</sequence>
<gene>
    <name evidence="3" type="ORF">KN815_17000</name>
</gene>
<dbReference type="CDD" id="cd20623">
    <property type="entry name" value="CYP_unk"/>
    <property type="match status" value="1"/>
</dbReference>
<dbReference type="PANTHER" id="PTHR46696">
    <property type="entry name" value="P450, PUTATIVE (EUROFUNG)-RELATED"/>
    <property type="match status" value="1"/>
</dbReference>
<protein>
    <submittedName>
        <fullName evidence="3">Cytochrome P450</fullName>
    </submittedName>
</protein>
<evidence type="ECO:0000256" key="1">
    <source>
        <dbReference type="ARBA" id="ARBA00010617"/>
    </source>
</evidence>
<organism evidence="3 4">
    <name type="scientific">Streptomyces niphimycinicus</name>
    <dbReference type="NCBI Taxonomy" id="2842201"/>
    <lineage>
        <taxon>Bacteria</taxon>
        <taxon>Bacillati</taxon>
        <taxon>Actinomycetota</taxon>
        <taxon>Actinomycetes</taxon>
        <taxon>Kitasatosporales</taxon>
        <taxon>Streptomycetaceae</taxon>
        <taxon>Streptomyces</taxon>
    </lineage>
</organism>
<dbReference type="Proteomes" id="UP000720508">
    <property type="component" value="Unassembled WGS sequence"/>
</dbReference>
<evidence type="ECO:0000313" key="4">
    <source>
        <dbReference type="Proteomes" id="UP000720508"/>
    </source>
</evidence>
<comment type="similarity">
    <text evidence="1">Belongs to the cytochrome P450 family.</text>
</comment>
<feature type="region of interest" description="Disordered" evidence="2">
    <location>
        <begin position="406"/>
        <end position="475"/>
    </location>
</feature>
<evidence type="ECO:0000313" key="3">
    <source>
        <dbReference type="EMBL" id="MBU3865715.1"/>
    </source>
</evidence>
<keyword evidence="4" id="KW-1185">Reference proteome</keyword>
<reference evidence="3 4" key="1">
    <citation type="submission" date="2021-06" db="EMBL/GenBank/DDBJ databases">
        <authorList>
            <person name="Pan X."/>
        </authorList>
    </citation>
    <scope>NUCLEOTIDE SEQUENCE [LARGE SCALE GENOMIC DNA]</scope>
    <source>
        <strain evidence="3 4">4503</strain>
    </source>
</reference>
<dbReference type="InterPro" id="IPR017972">
    <property type="entry name" value="Cyt_P450_CS"/>
</dbReference>
<dbReference type="RefSeq" id="WP_216342781.1">
    <property type="nucleotide sequence ID" value="NZ_JAHLEM010000172.1"/>
</dbReference>
<dbReference type="EMBL" id="JAHLEM010000172">
    <property type="protein sequence ID" value="MBU3865715.1"/>
    <property type="molecule type" value="Genomic_DNA"/>
</dbReference>
<accession>A0ABS6CFK6</accession>
<proteinExistence type="inferred from homology"/>
<dbReference type="PANTHER" id="PTHR46696:SF1">
    <property type="entry name" value="CYTOCHROME P450 YJIB-RELATED"/>
    <property type="match status" value="1"/>
</dbReference>